<feature type="compositionally biased region" description="Polar residues" evidence="1">
    <location>
        <begin position="84"/>
        <end position="96"/>
    </location>
</feature>
<comment type="caution">
    <text evidence="2">The sequence shown here is derived from an EMBL/GenBank/DDBJ whole genome shotgun (WGS) entry which is preliminary data.</text>
</comment>
<name>A0A9W8UR45_AKAMU</name>
<dbReference type="RefSeq" id="XP_056060537.1">
    <property type="nucleotide sequence ID" value="XM_056192304.1"/>
</dbReference>
<reference evidence="2" key="1">
    <citation type="journal article" date="2023" name="Access Microbiol">
        <title>De-novo genome assembly for Akanthomyces muscarius, a biocontrol agent of insect agricultural pests.</title>
        <authorList>
            <person name="Erdos Z."/>
            <person name="Studholme D.J."/>
            <person name="Raymond B."/>
            <person name="Sharma M."/>
        </authorList>
    </citation>
    <scope>NUCLEOTIDE SEQUENCE</scope>
    <source>
        <strain evidence="2">Ve6</strain>
    </source>
</reference>
<keyword evidence="3" id="KW-1185">Reference proteome</keyword>
<evidence type="ECO:0000256" key="1">
    <source>
        <dbReference type="SAM" id="MobiDB-lite"/>
    </source>
</evidence>
<feature type="region of interest" description="Disordered" evidence="1">
    <location>
        <begin position="40"/>
        <end position="60"/>
    </location>
</feature>
<gene>
    <name evidence="2" type="ORF">LMH87_007246</name>
</gene>
<sequence>METMMPAQAHVQSNMQVPDELLALFSRNLTFDPELQAAMAREQAQQQQQQQMLQSAPAPAQAVYSASQHYTHSYHISKPRSQDAETQPQQAFQRPSSAPLENDVSQAEAILRSYGVEPSLLTPSQLQLFKTADDDQKLRLLELWSICPPNGAQNIPALAWSSTSLEQEEHLARVRYEREQQMNNTMEQAPMEQIANGRWTQPAESEPYMASGYEELMRRENERNADKRTANAYCHFGSSATYNKATDPIYLGPDFVREQQQMEMASQYGAFEQFRGADTMDVIIGLLYLADRGTSQYTPHTPYYAMISSW</sequence>
<dbReference type="KEGG" id="amus:LMH87_007246"/>
<protein>
    <submittedName>
        <fullName evidence="2">Uncharacterized protein</fullName>
    </submittedName>
</protein>
<dbReference type="AlphaFoldDB" id="A0A9W8UR45"/>
<dbReference type="Proteomes" id="UP001144673">
    <property type="component" value="Chromosome 1"/>
</dbReference>
<evidence type="ECO:0000313" key="3">
    <source>
        <dbReference type="Proteomes" id="UP001144673"/>
    </source>
</evidence>
<evidence type="ECO:0000313" key="2">
    <source>
        <dbReference type="EMBL" id="KAJ4165622.1"/>
    </source>
</evidence>
<proteinExistence type="predicted"/>
<organism evidence="2 3">
    <name type="scientific">Akanthomyces muscarius</name>
    <name type="common">Entomopathogenic fungus</name>
    <name type="synonym">Lecanicillium muscarium</name>
    <dbReference type="NCBI Taxonomy" id="2231603"/>
    <lineage>
        <taxon>Eukaryota</taxon>
        <taxon>Fungi</taxon>
        <taxon>Dikarya</taxon>
        <taxon>Ascomycota</taxon>
        <taxon>Pezizomycotina</taxon>
        <taxon>Sordariomycetes</taxon>
        <taxon>Hypocreomycetidae</taxon>
        <taxon>Hypocreales</taxon>
        <taxon>Cordycipitaceae</taxon>
        <taxon>Akanthomyces</taxon>
    </lineage>
</organism>
<feature type="region of interest" description="Disordered" evidence="1">
    <location>
        <begin position="74"/>
        <end position="102"/>
    </location>
</feature>
<dbReference type="EMBL" id="JAJHUN010000001">
    <property type="protein sequence ID" value="KAJ4165622.1"/>
    <property type="molecule type" value="Genomic_DNA"/>
</dbReference>
<accession>A0A9W8UR45</accession>
<dbReference type="GeneID" id="80894405"/>